<proteinExistence type="predicted"/>
<dbReference type="EMBL" id="JBBNAF010000008">
    <property type="protein sequence ID" value="KAK9121842.1"/>
    <property type="molecule type" value="Genomic_DNA"/>
</dbReference>
<dbReference type="Proteomes" id="UP001420932">
    <property type="component" value="Unassembled WGS sequence"/>
</dbReference>
<protein>
    <submittedName>
        <fullName evidence="1">Uncharacterized protein</fullName>
    </submittedName>
</protein>
<accession>A0AAP0IU48</accession>
<reference evidence="1 2" key="1">
    <citation type="submission" date="2024-01" db="EMBL/GenBank/DDBJ databases">
        <title>Genome assemblies of Stephania.</title>
        <authorList>
            <person name="Yang L."/>
        </authorList>
    </citation>
    <scope>NUCLEOTIDE SEQUENCE [LARGE SCALE GENOMIC DNA]</scope>
    <source>
        <strain evidence="1">YNDBR</strain>
        <tissue evidence="1">Leaf</tissue>
    </source>
</reference>
<evidence type="ECO:0000313" key="2">
    <source>
        <dbReference type="Proteomes" id="UP001420932"/>
    </source>
</evidence>
<name>A0AAP0IU48_9MAGN</name>
<dbReference type="AlphaFoldDB" id="A0AAP0IU48"/>
<evidence type="ECO:0000313" key="1">
    <source>
        <dbReference type="EMBL" id="KAK9121842.1"/>
    </source>
</evidence>
<gene>
    <name evidence="1" type="ORF">Syun_019459</name>
</gene>
<organism evidence="1 2">
    <name type="scientific">Stephania yunnanensis</name>
    <dbReference type="NCBI Taxonomy" id="152371"/>
    <lineage>
        <taxon>Eukaryota</taxon>
        <taxon>Viridiplantae</taxon>
        <taxon>Streptophyta</taxon>
        <taxon>Embryophyta</taxon>
        <taxon>Tracheophyta</taxon>
        <taxon>Spermatophyta</taxon>
        <taxon>Magnoliopsida</taxon>
        <taxon>Ranunculales</taxon>
        <taxon>Menispermaceae</taxon>
        <taxon>Menispermoideae</taxon>
        <taxon>Cissampelideae</taxon>
        <taxon>Stephania</taxon>
    </lineage>
</organism>
<keyword evidence="2" id="KW-1185">Reference proteome</keyword>
<sequence>MGDFADSLDDRKGSKETRRQLLREASFDACLAIWSKAKVHKIPKSSREVRLDWP</sequence>
<comment type="caution">
    <text evidence="1">The sequence shown here is derived from an EMBL/GenBank/DDBJ whole genome shotgun (WGS) entry which is preliminary data.</text>
</comment>